<feature type="region of interest" description="Disordered" evidence="2">
    <location>
        <begin position="168"/>
        <end position="196"/>
    </location>
</feature>
<feature type="compositionally biased region" description="Basic and acidic residues" evidence="2">
    <location>
        <begin position="168"/>
        <end position="182"/>
    </location>
</feature>
<dbReference type="EMBL" id="QWGR01000004">
    <property type="protein sequence ID" value="RIJ48800.1"/>
    <property type="molecule type" value="Genomic_DNA"/>
</dbReference>
<evidence type="ECO:0000256" key="2">
    <source>
        <dbReference type="SAM" id="MobiDB-lite"/>
    </source>
</evidence>
<feature type="signal peptide" evidence="3">
    <location>
        <begin position="1"/>
        <end position="18"/>
    </location>
</feature>
<keyword evidence="3" id="KW-0732">Signal</keyword>
<dbReference type="OrthoDB" id="9908945at2"/>
<proteinExistence type="predicted"/>
<evidence type="ECO:0000313" key="4">
    <source>
        <dbReference type="EMBL" id="RIJ48800.1"/>
    </source>
</evidence>
<evidence type="ECO:0000313" key="5">
    <source>
        <dbReference type="Proteomes" id="UP000265926"/>
    </source>
</evidence>
<reference evidence="4 5" key="1">
    <citation type="submission" date="2018-08" db="EMBL/GenBank/DDBJ databases">
        <title>Pallidiluteibacterium maritimus gen. nov., sp. nov., isolated from coastal sediment.</title>
        <authorList>
            <person name="Zhou L.Y."/>
        </authorList>
    </citation>
    <scope>NUCLEOTIDE SEQUENCE [LARGE SCALE GENOMIC DNA]</scope>
    <source>
        <strain evidence="4 5">XSD2</strain>
    </source>
</reference>
<accession>A0A399SXJ3</accession>
<keyword evidence="1" id="KW-0175">Coiled coil</keyword>
<evidence type="ECO:0000256" key="1">
    <source>
        <dbReference type="SAM" id="Coils"/>
    </source>
</evidence>
<dbReference type="AlphaFoldDB" id="A0A399SXJ3"/>
<feature type="coiled-coil region" evidence="1">
    <location>
        <begin position="222"/>
        <end position="281"/>
    </location>
</feature>
<protein>
    <submittedName>
        <fullName evidence="4">Uncharacterized protein</fullName>
    </submittedName>
</protein>
<feature type="chain" id="PRO_5017428092" evidence="3">
    <location>
        <begin position="19"/>
        <end position="282"/>
    </location>
</feature>
<organism evidence="4 5">
    <name type="scientific">Maribellus luteus</name>
    <dbReference type="NCBI Taxonomy" id="2305463"/>
    <lineage>
        <taxon>Bacteria</taxon>
        <taxon>Pseudomonadati</taxon>
        <taxon>Bacteroidota</taxon>
        <taxon>Bacteroidia</taxon>
        <taxon>Marinilabiliales</taxon>
        <taxon>Prolixibacteraceae</taxon>
        <taxon>Maribellus</taxon>
    </lineage>
</organism>
<keyword evidence="5" id="KW-1185">Reference proteome</keyword>
<dbReference type="Proteomes" id="UP000265926">
    <property type="component" value="Unassembled WGS sequence"/>
</dbReference>
<dbReference type="RefSeq" id="WP_119437721.1">
    <property type="nucleotide sequence ID" value="NZ_QWGR01000004.1"/>
</dbReference>
<sequence length="282" mass="32119">MKKLLSLGLIVAALSTQAQEEIHVQQKEWALNNAMQPAFVVDVPQTTSKDAIALWEATLVPKNFFDTFKKLPKMEKEDKEQWVIRRVVVAEICPDTLDIYTRITSAKDRITFATLFDNNGSFIGAQSGSGTDKAQEYVHKYAAELYRQGVRNEVGELEKELKRMKSDYSGFDRDNKKMDRKSAGKQSDIDDLNDDLKGSKNILKTNMLSESDNATPLSGEANKTLNEDIKKTSKEIKKAKKSVDKYEKKIDKNTSKQKHLLKDIENKEQEIKKAQQKLENIK</sequence>
<gene>
    <name evidence="4" type="ORF">D1614_09750</name>
</gene>
<comment type="caution">
    <text evidence="4">The sequence shown here is derived from an EMBL/GenBank/DDBJ whole genome shotgun (WGS) entry which is preliminary data.</text>
</comment>
<evidence type="ECO:0000256" key="3">
    <source>
        <dbReference type="SAM" id="SignalP"/>
    </source>
</evidence>
<name>A0A399SXJ3_9BACT</name>